<evidence type="ECO:0000256" key="1">
    <source>
        <dbReference type="ARBA" id="ARBA00004162"/>
    </source>
</evidence>
<evidence type="ECO:0000313" key="8">
    <source>
        <dbReference type="EMBL" id="SEM34859.1"/>
    </source>
</evidence>
<comment type="subcellular location">
    <subcellularLocation>
        <location evidence="1">Cell membrane</location>
        <topology evidence="1">Single-pass membrane protein</topology>
    </subcellularLocation>
</comment>
<dbReference type="InterPro" id="IPR052027">
    <property type="entry name" value="PspC"/>
</dbReference>
<comment type="caution">
    <text evidence="8">The sequence shown here is derived from an EMBL/GenBank/DDBJ whole genome shotgun (WGS) entry which is preliminary data.</text>
</comment>
<dbReference type="PANTHER" id="PTHR33885">
    <property type="entry name" value="PHAGE SHOCK PROTEIN C"/>
    <property type="match status" value="1"/>
</dbReference>
<name>A0ABY1A997_9LACO</name>
<dbReference type="PANTHER" id="PTHR33885:SF3">
    <property type="entry name" value="PHAGE SHOCK PROTEIN C"/>
    <property type="match status" value="1"/>
</dbReference>
<keyword evidence="3 6" id="KW-0812">Transmembrane</keyword>
<evidence type="ECO:0000256" key="5">
    <source>
        <dbReference type="ARBA" id="ARBA00023136"/>
    </source>
</evidence>
<evidence type="ECO:0000313" key="9">
    <source>
        <dbReference type="Proteomes" id="UP000182089"/>
    </source>
</evidence>
<dbReference type="EMBL" id="FOCC01000001">
    <property type="protein sequence ID" value="SEM34859.1"/>
    <property type="molecule type" value="Genomic_DNA"/>
</dbReference>
<feature type="transmembrane region" description="Helical" evidence="6">
    <location>
        <begin position="36"/>
        <end position="61"/>
    </location>
</feature>
<evidence type="ECO:0000256" key="6">
    <source>
        <dbReference type="SAM" id="Phobius"/>
    </source>
</evidence>
<keyword evidence="5 6" id="KW-0472">Membrane</keyword>
<sequence length="85" mass="9398">MAKRKKHLTRSNDKILGGVLGGIAEYFGFDKTWGRLIFVALSIVLGHVVGGIILYAIAMVVMPLPLDEPDDIDENVIEGEFKEKK</sequence>
<evidence type="ECO:0000256" key="3">
    <source>
        <dbReference type="ARBA" id="ARBA00022692"/>
    </source>
</evidence>
<keyword evidence="2" id="KW-1003">Cell membrane</keyword>
<reference evidence="8 9" key="1">
    <citation type="submission" date="2016-10" db="EMBL/GenBank/DDBJ databases">
        <authorList>
            <person name="Varghese N."/>
            <person name="Submissions S."/>
        </authorList>
    </citation>
    <scope>NUCLEOTIDE SEQUENCE [LARGE SCALE GENOMIC DNA]</scope>
    <source>
        <strain evidence="8 9">WC1T17</strain>
    </source>
</reference>
<organism evidence="8 9">
    <name type="scientific">Ligilactobacillus ruminis</name>
    <dbReference type="NCBI Taxonomy" id="1623"/>
    <lineage>
        <taxon>Bacteria</taxon>
        <taxon>Bacillati</taxon>
        <taxon>Bacillota</taxon>
        <taxon>Bacilli</taxon>
        <taxon>Lactobacillales</taxon>
        <taxon>Lactobacillaceae</taxon>
        <taxon>Ligilactobacillus</taxon>
    </lineage>
</organism>
<evidence type="ECO:0000259" key="7">
    <source>
        <dbReference type="Pfam" id="PF04024"/>
    </source>
</evidence>
<evidence type="ECO:0000256" key="4">
    <source>
        <dbReference type="ARBA" id="ARBA00022989"/>
    </source>
</evidence>
<feature type="domain" description="Phage shock protein PspC N-terminal" evidence="7">
    <location>
        <begin position="6"/>
        <end position="63"/>
    </location>
</feature>
<accession>A0ABY1A997</accession>
<protein>
    <submittedName>
        <fullName evidence="8">Phage shock protein C (PspC) family protein</fullName>
    </submittedName>
</protein>
<keyword evidence="4 6" id="KW-1133">Transmembrane helix</keyword>
<gene>
    <name evidence="8" type="ORF">SAMN05216431_101179</name>
</gene>
<dbReference type="InterPro" id="IPR007168">
    <property type="entry name" value="Phageshock_PspC_N"/>
</dbReference>
<dbReference type="Pfam" id="PF04024">
    <property type="entry name" value="PspC"/>
    <property type="match status" value="1"/>
</dbReference>
<dbReference type="Proteomes" id="UP000182089">
    <property type="component" value="Unassembled WGS sequence"/>
</dbReference>
<proteinExistence type="predicted"/>
<evidence type="ECO:0000256" key="2">
    <source>
        <dbReference type="ARBA" id="ARBA00022475"/>
    </source>
</evidence>